<keyword evidence="2" id="KW-0472">Membrane</keyword>
<dbReference type="PANTHER" id="PTHR15715">
    <property type="entry name" value="CENTROSOMAL PROTEIN OF 170 KDA"/>
    <property type="match status" value="1"/>
</dbReference>
<dbReference type="InterPro" id="IPR051176">
    <property type="entry name" value="Cent_Immune-Sig_Mod"/>
</dbReference>
<organism evidence="4 5">
    <name type="scientific">Scytalidium lignicola</name>
    <name type="common">Hyphomycete</name>
    <dbReference type="NCBI Taxonomy" id="5539"/>
    <lineage>
        <taxon>Eukaryota</taxon>
        <taxon>Fungi</taxon>
        <taxon>Dikarya</taxon>
        <taxon>Ascomycota</taxon>
        <taxon>Pezizomycotina</taxon>
        <taxon>Leotiomycetes</taxon>
        <taxon>Leotiomycetes incertae sedis</taxon>
        <taxon>Scytalidium</taxon>
    </lineage>
</organism>
<dbReference type="Proteomes" id="UP000258309">
    <property type="component" value="Unassembled WGS sequence"/>
</dbReference>
<sequence length="613" mass="67477">MGWLPDFQAKVEFTSLDTHIQPAVRTLRFRPSCVSYKIGRASKSLNKGIVAAKDNAWFDSPVMSRNHAEIYISPDIDSIMLKDIGSLHGTFLNGTQVDRLIPTPLNPGDTVVFGAPVARNGETFPPCSFEVSIDFHDKTSHSNTFTLPPSSDIEDEPYNITSDEDKQKADMEDSSDASSIVEEVFVTKVTSTQNARAESSTSLLTANDIRDHIIIDSDDEEIIASSDEDQRSEVAESELSDSESEDIMANEIEDLEEQATGPTIQDSEIIEYSESNLNITASISESNGTQPSAQNSYGIRFEVPEEISDDEIEDKSYDPDAKLEDIQDLSDESQSSVDNPWLQASADKLNARPDESYKSVAGTDDLHEVLPTKLPEVVMPPQHIRYGSYSLAAMAKSDLPSSLQSPGRLWEEVGSNITDNMSEKKEFFDAWAENKETLLKHAKATAPEHDQFHHNEIDPPMEREFSPAPFYGYHTVAEQPPNSEFDMTSAVTFNKSKQLTTSSNSSVEPARAIPTKLDSTATQPHRSKVSINDIIDCVSAVDSSTKKRKIDLISDSVEDELPNLAPSRVQSTESDSPYQRPMKKLKSVAEIAGWVALGGIGLFSVLVATAPEL</sequence>
<evidence type="ECO:0000256" key="2">
    <source>
        <dbReference type="SAM" id="Phobius"/>
    </source>
</evidence>
<evidence type="ECO:0000256" key="1">
    <source>
        <dbReference type="SAM" id="MobiDB-lite"/>
    </source>
</evidence>
<dbReference type="SMART" id="SM00240">
    <property type="entry name" value="FHA"/>
    <property type="match status" value="1"/>
</dbReference>
<dbReference type="EMBL" id="NCSJ02000189">
    <property type="protein sequence ID" value="RFU27812.1"/>
    <property type="molecule type" value="Genomic_DNA"/>
</dbReference>
<feature type="domain" description="FHA" evidence="3">
    <location>
        <begin position="36"/>
        <end position="97"/>
    </location>
</feature>
<name>A0A3E2H3I5_SCYLI</name>
<protein>
    <recommendedName>
        <fullName evidence="3">FHA domain-containing protein</fullName>
    </recommendedName>
</protein>
<keyword evidence="2" id="KW-1133">Transmembrane helix</keyword>
<dbReference type="PANTHER" id="PTHR15715:SF37">
    <property type="entry name" value="LD47843P"/>
    <property type="match status" value="1"/>
</dbReference>
<dbReference type="InterPro" id="IPR000253">
    <property type="entry name" value="FHA_dom"/>
</dbReference>
<comment type="caution">
    <text evidence="4">The sequence shown here is derived from an EMBL/GenBank/DDBJ whole genome shotgun (WGS) entry which is preliminary data.</text>
</comment>
<dbReference type="OMA" id="EPEHEDH"/>
<dbReference type="Gene3D" id="2.60.200.20">
    <property type="match status" value="1"/>
</dbReference>
<accession>A0A3E2H3I5</accession>
<evidence type="ECO:0000313" key="4">
    <source>
        <dbReference type="EMBL" id="RFU27812.1"/>
    </source>
</evidence>
<feature type="compositionally biased region" description="Acidic residues" evidence="1">
    <location>
        <begin position="235"/>
        <end position="245"/>
    </location>
</feature>
<feature type="region of interest" description="Disordered" evidence="1">
    <location>
        <begin position="499"/>
        <end position="524"/>
    </location>
</feature>
<evidence type="ECO:0000259" key="3">
    <source>
        <dbReference type="PROSITE" id="PS50006"/>
    </source>
</evidence>
<keyword evidence="5" id="KW-1185">Reference proteome</keyword>
<gene>
    <name evidence="4" type="ORF">B7463_g8526</name>
</gene>
<keyword evidence="2" id="KW-0812">Transmembrane</keyword>
<dbReference type="STRING" id="5539.A0A3E2H3I5"/>
<feature type="region of interest" description="Disordered" evidence="1">
    <location>
        <begin position="561"/>
        <end position="580"/>
    </location>
</feature>
<reference evidence="4 5" key="1">
    <citation type="submission" date="2018-05" db="EMBL/GenBank/DDBJ databases">
        <title>Draft genome sequence of Scytalidium lignicola DSM 105466, a ubiquitous saprotrophic fungus.</title>
        <authorList>
            <person name="Buettner E."/>
            <person name="Gebauer A.M."/>
            <person name="Hofrichter M."/>
            <person name="Liers C."/>
            <person name="Kellner H."/>
        </authorList>
    </citation>
    <scope>NUCLEOTIDE SEQUENCE [LARGE SCALE GENOMIC DNA]</scope>
    <source>
        <strain evidence="4 5">DSM 105466</strain>
    </source>
</reference>
<dbReference type="OrthoDB" id="4096268at2759"/>
<dbReference type="InterPro" id="IPR008984">
    <property type="entry name" value="SMAD_FHA_dom_sf"/>
</dbReference>
<dbReference type="Pfam" id="PF00498">
    <property type="entry name" value="FHA"/>
    <property type="match status" value="1"/>
</dbReference>
<feature type="non-terminal residue" evidence="4">
    <location>
        <position position="1"/>
    </location>
</feature>
<feature type="region of interest" description="Disordered" evidence="1">
    <location>
        <begin position="141"/>
        <end position="178"/>
    </location>
</feature>
<evidence type="ECO:0000313" key="5">
    <source>
        <dbReference type="Proteomes" id="UP000258309"/>
    </source>
</evidence>
<proteinExistence type="predicted"/>
<feature type="transmembrane region" description="Helical" evidence="2">
    <location>
        <begin position="591"/>
        <end position="610"/>
    </location>
</feature>
<dbReference type="SUPFAM" id="SSF49879">
    <property type="entry name" value="SMAD/FHA domain"/>
    <property type="match status" value="1"/>
</dbReference>
<feature type="compositionally biased region" description="Polar residues" evidence="1">
    <location>
        <begin position="568"/>
        <end position="577"/>
    </location>
</feature>
<feature type="non-terminal residue" evidence="4">
    <location>
        <position position="613"/>
    </location>
</feature>
<dbReference type="AlphaFoldDB" id="A0A3E2H3I5"/>
<feature type="region of interest" description="Disordered" evidence="1">
    <location>
        <begin position="225"/>
        <end position="245"/>
    </location>
</feature>
<dbReference type="PROSITE" id="PS50006">
    <property type="entry name" value="FHA_DOMAIN"/>
    <property type="match status" value="1"/>
</dbReference>
<dbReference type="GO" id="GO:0005737">
    <property type="term" value="C:cytoplasm"/>
    <property type="evidence" value="ECO:0007669"/>
    <property type="project" value="TreeGrafter"/>
</dbReference>